<proteinExistence type="predicted"/>
<keyword evidence="2" id="KW-1185">Reference proteome</keyword>
<accession>A0ABT1D0K7</accession>
<protein>
    <recommendedName>
        <fullName evidence="3">Tetratricopeptide repeat protein</fullName>
    </recommendedName>
</protein>
<evidence type="ECO:0000313" key="2">
    <source>
        <dbReference type="Proteomes" id="UP001523392"/>
    </source>
</evidence>
<dbReference type="SUPFAM" id="SSF48452">
    <property type="entry name" value="TPR-like"/>
    <property type="match status" value="1"/>
</dbReference>
<dbReference type="RefSeq" id="WP_252952045.1">
    <property type="nucleotide sequence ID" value="NZ_JAFIRR010000025.1"/>
</dbReference>
<dbReference type="InterPro" id="IPR011990">
    <property type="entry name" value="TPR-like_helical_dom_sf"/>
</dbReference>
<sequence length="588" mass="62718">MTVDAPGLPSRCHLDQPTGPLVATAPFTLAGWAIGPGALQRVRVSVNGSQLGDAETGLVRPDVAAHFAAYPHAGRSGFQLTGLRLPPGTGTTALLRLEVEFAAGAPLLVEQAMPVGHGATAVLLSLRQDPPASPAPLLAAAARFTDEALLEEAEALLAVAVARFPEEPVPRAAYAALAVRAAGLGLWPEAEATRRLALLRRCFSDNAAGTIEAARALASAGLDEEAEALLADLPPSAEGLMLLAGIAERQAHKAGGSRYLAAWEKALARWEAVLDLMPEDAAALTGAGTAALRTNRPSKGAAILARAVAWFPDNPELAMWHAHAATLIGQPEEALARFARLRAAFPGFTGGQSLEGEARFLAGRAPPNPGEAAGDRALLLQFEALGSNCEFGNVQRAFGAEPLGLFRFSSGSAAEIAQALEMDLAGIGAPEHTFFEILPEPRPEYWVGDRRWHFRAHTFTYPEQVPDAAAEAALFEKHCKRLQFLRRKLLEDLAEGEKILVHAEYGPPRPEARQRLFRAVRRHGPNTLLYVVLADAAHPSGTLEVLEPGLMLGRLDGFIGVHRDTVNYADWLALCRAAHVVWQGWRQA</sequence>
<comment type="caution">
    <text evidence="1">The sequence shown here is derived from an EMBL/GenBank/DDBJ whole genome shotgun (WGS) entry which is preliminary data.</text>
</comment>
<evidence type="ECO:0008006" key="3">
    <source>
        <dbReference type="Google" id="ProtNLM"/>
    </source>
</evidence>
<gene>
    <name evidence="1" type="ORF">JYK14_04540</name>
</gene>
<evidence type="ECO:0000313" key="1">
    <source>
        <dbReference type="EMBL" id="MCO6415446.1"/>
    </source>
</evidence>
<dbReference type="Gene3D" id="1.25.40.10">
    <property type="entry name" value="Tetratricopeptide repeat domain"/>
    <property type="match status" value="1"/>
</dbReference>
<dbReference type="Proteomes" id="UP001523392">
    <property type="component" value="Unassembled WGS sequence"/>
</dbReference>
<name>A0ABT1D0K7_9PROT</name>
<dbReference type="EMBL" id="JAFIRR010000025">
    <property type="protein sequence ID" value="MCO6415446.1"/>
    <property type="molecule type" value="Genomic_DNA"/>
</dbReference>
<organism evidence="1 2">
    <name type="scientific">Siccirubricoccus soli</name>
    <dbReference type="NCBI Taxonomy" id="2899147"/>
    <lineage>
        <taxon>Bacteria</taxon>
        <taxon>Pseudomonadati</taxon>
        <taxon>Pseudomonadota</taxon>
        <taxon>Alphaproteobacteria</taxon>
        <taxon>Acetobacterales</taxon>
        <taxon>Roseomonadaceae</taxon>
        <taxon>Siccirubricoccus</taxon>
    </lineage>
</organism>
<dbReference type="Pfam" id="PF14559">
    <property type="entry name" value="TPR_19"/>
    <property type="match status" value="1"/>
</dbReference>
<reference evidence="1 2" key="1">
    <citation type="submission" date="2021-12" db="EMBL/GenBank/DDBJ databases">
        <title>Siccirubricoccus leaddurans sp. nov., a high concentration Zn2+ tolerance bacterium.</title>
        <authorList>
            <person name="Cao Y."/>
        </authorList>
    </citation>
    <scope>NUCLEOTIDE SEQUENCE [LARGE SCALE GENOMIC DNA]</scope>
    <source>
        <strain evidence="1 2">KC 17139</strain>
    </source>
</reference>